<organism evidence="2">
    <name type="scientific">human gut metagenome</name>
    <dbReference type="NCBI Taxonomy" id="408170"/>
    <lineage>
        <taxon>unclassified sequences</taxon>
        <taxon>metagenomes</taxon>
        <taxon>organismal metagenomes</taxon>
    </lineage>
</organism>
<dbReference type="EMBL" id="AJWY01003611">
    <property type="protein sequence ID" value="EKC74838.1"/>
    <property type="molecule type" value="Genomic_DNA"/>
</dbReference>
<gene>
    <name evidence="2" type="ORF">LEA_05543</name>
</gene>
<evidence type="ECO:0000259" key="1">
    <source>
        <dbReference type="Pfam" id="PF13524"/>
    </source>
</evidence>
<name>K1TY29_9ZZZZ</name>
<reference evidence="2" key="1">
    <citation type="journal article" date="2013" name="Environ. Microbiol.">
        <title>Microbiota from the distal guts of lean and obese adolescents exhibit partial functional redundancy besides clear differences in community structure.</title>
        <authorList>
            <person name="Ferrer M."/>
            <person name="Ruiz A."/>
            <person name="Lanza F."/>
            <person name="Haange S.B."/>
            <person name="Oberbach A."/>
            <person name="Till H."/>
            <person name="Bargiela R."/>
            <person name="Campoy C."/>
            <person name="Segura M.T."/>
            <person name="Richter M."/>
            <person name="von Bergen M."/>
            <person name="Seifert J."/>
            <person name="Suarez A."/>
        </authorList>
    </citation>
    <scope>NUCLEOTIDE SEQUENCE</scope>
</reference>
<feature type="domain" description="Spore protein YkvP/CgeB glycosyl transferase-like" evidence="1">
    <location>
        <begin position="4"/>
        <end position="85"/>
    </location>
</feature>
<dbReference type="Gene3D" id="3.40.50.2000">
    <property type="entry name" value="Glycogen Phosphorylase B"/>
    <property type="match status" value="1"/>
</dbReference>
<proteinExistence type="predicted"/>
<comment type="caution">
    <text evidence="2">The sequence shown here is derived from an EMBL/GenBank/DDBJ whole genome shotgun (WGS) entry which is preliminary data.</text>
</comment>
<dbReference type="Pfam" id="PF13524">
    <property type="entry name" value="Glyco_trans_1_2"/>
    <property type="match status" value="1"/>
</dbReference>
<accession>K1TY29</accession>
<feature type="non-terminal residue" evidence="2">
    <location>
        <position position="1"/>
    </location>
</feature>
<sequence>QSGIPLRALDIMGSRGVLLSNFQPELAEYFNDGQDLILYSSMEEAVDKAVYYLKHDDARRQLALNGYEKIKEYFTYEDRIQKMLATI</sequence>
<protein>
    <recommendedName>
        <fullName evidence="1">Spore protein YkvP/CgeB glycosyl transferase-like domain-containing protein</fullName>
    </recommendedName>
</protein>
<evidence type="ECO:0000313" key="2">
    <source>
        <dbReference type="EMBL" id="EKC74838.1"/>
    </source>
</evidence>
<dbReference type="InterPro" id="IPR055259">
    <property type="entry name" value="YkvP/CgeB_Glyco_trans-like"/>
</dbReference>
<dbReference type="AlphaFoldDB" id="K1TY29"/>